<dbReference type="GO" id="GO:0071949">
    <property type="term" value="F:FAD binding"/>
    <property type="evidence" value="ECO:0007669"/>
    <property type="project" value="InterPro"/>
</dbReference>
<keyword evidence="4" id="KW-0503">Monooxygenase</keyword>
<evidence type="ECO:0000259" key="6">
    <source>
        <dbReference type="SMART" id="SM00974"/>
    </source>
</evidence>
<dbReference type="OrthoDB" id="3511049at2759"/>
<evidence type="ECO:0000256" key="1">
    <source>
        <dbReference type="ARBA" id="ARBA00022630"/>
    </source>
</evidence>
<feature type="domain" description="Bacteriophage T5 Orf172 DNA-binding" evidence="6">
    <location>
        <begin position="390"/>
        <end position="479"/>
    </location>
</feature>
<evidence type="ECO:0000256" key="3">
    <source>
        <dbReference type="ARBA" id="ARBA00023002"/>
    </source>
</evidence>
<proteinExistence type="predicted"/>
<dbReference type="EMBL" id="CP023328">
    <property type="protein sequence ID" value="ATY67095.1"/>
    <property type="molecule type" value="Genomic_DNA"/>
</dbReference>
<dbReference type="Pfam" id="PF01494">
    <property type="entry name" value="FAD_binding_3"/>
    <property type="match status" value="2"/>
</dbReference>
<dbReference type="PRINTS" id="PR00420">
    <property type="entry name" value="RNGMNOXGNASE"/>
</dbReference>
<evidence type="ECO:0000256" key="5">
    <source>
        <dbReference type="SAM" id="MobiDB-lite"/>
    </source>
</evidence>
<name>A0A2H4SVF6_CORMI</name>
<dbReference type="Proteomes" id="UP000323067">
    <property type="component" value="Chromosome i"/>
</dbReference>
<dbReference type="VEuPathDB" id="FungiDB:CCM_09242"/>
<dbReference type="InterPro" id="IPR018306">
    <property type="entry name" value="Phage_T5_Orf172_DNA-bd"/>
</dbReference>
<feature type="region of interest" description="Disordered" evidence="5">
    <location>
        <begin position="1"/>
        <end position="90"/>
    </location>
</feature>
<dbReference type="VEuPathDB" id="FungiDB:A9K55_000363"/>
<evidence type="ECO:0000256" key="4">
    <source>
        <dbReference type="ARBA" id="ARBA00023033"/>
    </source>
</evidence>
<feature type="compositionally biased region" description="Basic and acidic residues" evidence="5">
    <location>
        <begin position="74"/>
        <end position="87"/>
    </location>
</feature>
<keyword evidence="1" id="KW-0285">Flavoprotein</keyword>
<keyword evidence="2" id="KW-0274">FAD</keyword>
<keyword evidence="3" id="KW-0560">Oxidoreductase</keyword>
<dbReference type="Gene3D" id="3.50.50.60">
    <property type="entry name" value="FAD/NAD(P)-binding domain"/>
    <property type="match status" value="1"/>
</dbReference>
<dbReference type="SUPFAM" id="SSF51905">
    <property type="entry name" value="FAD/NAD(P)-binding domain"/>
    <property type="match status" value="1"/>
</dbReference>
<dbReference type="InterPro" id="IPR036188">
    <property type="entry name" value="FAD/NAD-bd_sf"/>
</dbReference>
<dbReference type="PANTHER" id="PTHR46972:SF1">
    <property type="entry name" value="FAD DEPENDENT OXIDOREDUCTASE DOMAIN-CONTAINING PROTEIN"/>
    <property type="match status" value="1"/>
</dbReference>
<dbReference type="Pfam" id="PF10544">
    <property type="entry name" value="T5orf172"/>
    <property type="match status" value="1"/>
</dbReference>
<accession>A0A2H4SVF6</accession>
<gene>
    <name evidence="7" type="ORF">A9K55_000363</name>
</gene>
<sequence length="959" mass="106214">MPQSGSKADGVSRANFYPSPPTSPKSLKVADKSAPSKRITKSEAKSSIDLTETANSPEKPKEYDRPVTPAESTTGEKEDGSESTKEAEELDTWKAALSLSDMTCGATRKDKMSCENKISAKKMQSIDDIVKLVKGLPSNSSLEIETHLDNLAKIAHCHYHDHPPSREARVSHWMTVLPGARPVPSPQTRLRTILGPAPAKCTSVKKYGKPCNNRIGSDRRFYIKQATNEMITWAMEPKEKDHHLAVLAKVLEHCMFCDVHQKYCYGQQDDWKRLVNKFRAACQQERNVSSRLVEGHAATAQEGNIHGDRSILASPPLSPEGQLLMDNPRAYWDTGYETSRFRILGKNDMVDEEKSIVDEIRDTARELLNTDANRSRNEVNSGFIYLYQVPGNDAFVKIGFTGDVTKRLEEWKKDCHREPVLYPLPAAAVAVPHAHRVERLIHAELREHRVRLYCERCEKQHNEWFETSVDRAAAVIEKWLLWMRGGPYEERKTRSEVKWYLKEAEVKRLADVPQFLEGGSASPVPSRTSDNNYIYKYPTFPFLLLPLLKMTSSRPKIAIVGGGPGGLTLALLLHQAGIPATVYELRQRPTDEELDLPSGSLDLHEESGLKAIAACGLSDAFAACTSDCSEAWRIVNAAGSALYTDEGSNNRPEIARHQLMRLLLSKLPDGVIIWGWKLNSAERIAEGKTKLDFGDHADVFDVVVGADGSWSRIRPLVSAAQPEYTGLQNLTLTISHLPEKSPELAQFCGDGTLCILGGGNAIMGQRGAQQSERLYITMASAHEDFAEREKIHDLDADALYEYLVTTDTLYKSFGDVPKKLIKAACDASDAPVNRGSSTRYDLRPSYQLPVGHRWDHVSGVTLIGDAAHLMTPYAGEGVNLAMWDALDVGAAVAAAWQGNHTDVDAFQRALAPLLKAVEAEMQSRAGEKAEETENNRRLLFGEDAAQKFASVMKGYAGGP</sequence>
<dbReference type="AlphaFoldDB" id="A0A2H4SVF6"/>
<dbReference type="GO" id="GO:0004497">
    <property type="term" value="F:monooxygenase activity"/>
    <property type="evidence" value="ECO:0007669"/>
    <property type="project" value="UniProtKB-KW"/>
</dbReference>
<evidence type="ECO:0000313" key="8">
    <source>
        <dbReference type="Proteomes" id="UP000323067"/>
    </source>
</evidence>
<reference evidence="7 8" key="1">
    <citation type="journal article" date="2017" name="BMC Genomics">
        <title>Chromosome level assembly and secondary metabolite potential of the parasitic fungus Cordyceps militaris.</title>
        <authorList>
            <person name="Kramer G.J."/>
            <person name="Nodwell J.R."/>
        </authorList>
    </citation>
    <scope>NUCLEOTIDE SEQUENCE [LARGE SCALE GENOMIC DNA]</scope>
    <source>
        <strain evidence="7 8">ATCC 34164</strain>
    </source>
</reference>
<dbReference type="VEuPathDB" id="FungiDB:CCM_09243"/>
<dbReference type="InterPro" id="IPR002938">
    <property type="entry name" value="FAD-bd"/>
</dbReference>
<dbReference type="PANTHER" id="PTHR46972">
    <property type="entry name" value="MONOOXYGENASE ASQM-RELATED"/>
    <property type="match status" value="1"/>
</dbReference>
<evidence type="ECO:0000256" key="2">
    <source>
        <dbReference type="ARBA" id="ARBA00022827"/>
    </source>
</evidence>
<dbReference type="SMART" id="SM00974">
    <property type="entry name" value="T5orf172"/>
    <property type="match status" value="1"/>
</dbReference>
<evidence type="ECO:0000313" key="7">
    <source>
        <dbReference type="EMBL" id="ATY67095.1"/>
    </source>
</evidence>
<organism evidence="7 8">
    <name type="scientific">Cordyceps militaris</name>
    <name type="common">Caterpillar fungus</name>
    <name type="synonym">Clavaria militaris</name>
    <dbReference type="NCBI Taxonomy" id="73501"/>
    <lineage>
        <taxon>Eukaryota</taxon>
        <taxon>Fungi</taxon>
        <taxon>Dikarya</taxon>
        <taxon>Ascomycota</taxon>
        <taxon>Pezizomycotina</taxon>
        <taxon>Sordariomycetes</taxon>
        <taxon>Hypocreomycetidae</taxon>
        <taxon>Hypocreales</taxon>
        <taxon>Cordycipitaceae</taxon>
        <taxon>Cordyceps</taxon>
    </lineage>
</organism>
<protein>
    <submittedName>
        <fullName evidence="7">Salicylate hydroxylase</fullName>
    </submittedName>
</protein>